<sequence length="204" mass="22855">MTKRSRDGFVVRSDDLDGFEKVRRRADRRRKRKEASGFPREPDVQGDNELSLAPSRKRVPPPGEANRSRLAHEIEEIERDGSEEEYAGPSVLGDDDASPPRLGSTRVREPQTTQEPVWGASSTEATGRNSRILWEDPLRNHLKEEGCGSLEAIGSAAAPNRFNIRPGPRWDGVDRSNGFEARYLAKQTEMAILRMAEARSAMDD</sequence>
<dbReference type="GO" id="GO:0003723">
    <property type="term" value="F:RNA binding"/>
    <property type="evidence" value="ECO:0007669"/>
    <property type="project" value="TreeGrafter"/>
</dbReference>
<dbReference type="GO" id="GO:0000398">
    <property type="term" value="P:mRNA splicing, via spliceosome"/>
    <property type="evidence" value="ECO:0007669"/>
    <property type="project" value="TreeGrafter"/>
</dbReference>
<reference evidence="3" key="1">
    <citation type="submission" date="2021-01" db="EMBL/GenBank/DDBJ databases">
        <authorList>
            <person name="Corre E."/>
            <person name="Pelletier E."/>
            <person name="Niang G."/>
            <person name="Scheremetjew M."/>
            <person name="Finn R."/>
            <person name="Kale V."/>
            <person name="Holt S."/>
            <person name="Cochrane G."/>
            <person name="Meng A."/>
            <person name="Brown T."/>
            <person name="Cohen L."/>
        </authorList>
    </citation>
    <scope>NUCLEOTIDE SEQUENCE</scope>
    <source>
        <strain evidence="3">SAG 36.94</strain>
    </source>
</reference>
<comment type="similarity">
    <text evidence="1">Belongs to the CWC26 family.</text>
</comment>
<protein>
    <recommendedName>
        <fullName evidence="4">Pre-mRNA-splicing factor CWC26</fullName>
    </recommendedName>
</protein>
<feature type="compositionally biased region" description="Polar residues" evidence="2">
    <location>
        <begin position="110"/>
        <end position="129"/>
    </location>
</feature>
<dbReference type="AlphaFoldDB" id="A0A7S1TKP1"/>
<proteinExistence type="inferred from homology"/>
<organism evidence="3">
    <name type="scientific">Compsopogon caeruleus</name>
    <dbReference type="NCBI Taxonomy" id="31354"/>
    <lineage>
        <taxon>Eukaryota</taxon>
        <taxon>Rhodophyta</taxon>
        <taxon>Compsopogonophyceae</taxon>
        <taxon>Compsopogonales</taxon>
        <taxon>Compsopogonaceae</taxon>
        <taxon>Compsopogon</taxon>
    </lineage>
</organism>
<evidence type="ECO:0000256" key="1">
    <source>
        <dbReference type="ARBA" id="ARBA00011069"/>
    </source>
</evidence>
<dbReference type="PANTHER" id="PTHR31809:SF0">
    <property type="entry name" value="BUD13 HOMOLOG"/>
    <property type="match status" value="1"/>
</dbReference>
<dbReference type="GO" id="GO:0070274">
    <property type="term" value="C:RES complex"/>
    <property type="evidence" value="ECO:0007669"/>
    <property type="project" value="TreeGrafter"/>
</dbReference>
<evidence type="ECO:0000256" key="2">
    <source>
        <dbReference type="SAM" id="MobiDB-lite"/>
    </source>
</evidence>
<gene>
    <name evidence="3" type="ORF">CCAE0312_LOCUS9860</name>
</gene>
<name>A0A7S1TKP1_9RHOD</name>
<feature type="compositionally biased region" description="Acidic residues" evidence="2">
    <location>
        <begin position="75"/>
        <end position="86"/>
    </location>
</feature>
<feature type="compositionally biased region" description="Basic residues" evidence="2">
    <location>
        <begin position="22"/>
        <end position="33"/>
    </location>
</feature>
<dbReference type="InterPro" id="IPR018609">
    <property type="entry name" value="Bud13"/>
</dbReference>
<evidence type="ECO:0000313" key="3">
    <source>
        <dbReference type="EMBL" id="CAD9237761.1"/>
    </source>
</evidence>
<feature type="region of interest" description="Disordered" evidence="2">
    <location>
        <begin position="1"/>
        <end position="130"/>
    </location>
</feature>
<accession>A0A7S1TKP1</accession>
<feature type="compositionally biased region" description="Basic and acidic residues" evidence="2">
    <location>
        <begin position="1"/>
        <end position="21"/>
    </location>
</feature>
<dbReference type="EMBL" id="HBGH01017761">
    <property type="protein sequence ID" value="CAD9237761.1"/>
    <property type="molecule type" value="Transcribed_RNA"/>
</dbReference>
<dbReference type="Pfam" id="PF09736">
    <property type="entry name" value="Bud13"/>
    <property type="match status" value="1"/>
</dbReference>
<evidence type="ECO:0008006" key="4">
    <source>
        <dbReference type="Google" id="ProtNLM"/>
    </source>
</evidence>
<dbReference type="InterPro" id="IPR051112">
    <property type="entry name" value="CWC26_splicing_factor"/>
</dbReference>
<dbReference type="PANTHER" id="PTHR31809">
    <property type="entry name" value="BUD13 HOMOLOG"/>
    <property type="match status" value="1"/>
</dbReference>
<dbReference type="GO" id="GO:0005684">
    <property type="term" value="C:U2-type spliceosomal complex"/>
    <property type="evidence" value="ECO:0007669"/>
    <property type="project" value="TreeGrafter"/>
</dbReference>